<evidence type="ECO:0000313" key="1">
    <source>
        <dbReference type="EMBL" id="MTH65847.1"/>
    </source>
</evidence>
<sequence length="86" mass="9219">MIGALMVAAILSGPADTVATADPMIAEITQWLLNGDPLPVDLNARLRQLEPAERLRALVFLRRSGMLSGTGWTADQILAPAEAKHE</sequence>
<dbReference type="Proteomes" id="UP000478740">
    <property type="component" value="Unassembled WGS sequence"/>
</dbReference>
<organism evidence="1 2">
    <name type="scientific">Paracoccus shanxieyensis</name>
    <dbReference type="NCBI Taxonomy" id="2675752"/>
    <lineage>
        <taxon>Bacteria</taxon>
        <taxon>Pseudomonadati</taxon>
        <taxon>Pseudomonadota</taxon>
        <taxon>Alphaproteobacteria</taxon>
        <taxon>Rhodobacterales</taxon>
        <taxon>Paracoccaceae</taxon>
        <taxon>Paracoccus</taxon>
    </lineage>
</organism>
<accession>A0A6L6J4Z9</accession>
<gene>
    <name evidence="1" type="ORF">GL284_16365</name>
</gene>
<dbReference type="EMBL" id="WMII01000017">
    <property type="protein sequence ID" value="MTH65847.1"/>
    <property type="molecule type" value="Genomic_DNA"/>
</dbReference>
<keyword evidence="2" id="KW-1185">Reference proteome</keyword>
<reference evidence="1 2" key="1">
    <citation type="submission" date="2019-11" db="EMBL/GenBank/DDBJ databases">
        <authorList>
            <person name="Dong K."/>
        </authorList>
    </citation>
    <scope>NUCLEOTIDE SEQUENCE [LARGE SCALE GENOMIC DNA]</scope>
    <source>
        <strain evidence="1 2">DK608</strain>
    </source>
</reference>
<evidence type="ECO:0000313" key="2">
    <source>
        <dbReference type="Proteomes" id="UP000478740"/>
    </source>
</evidence>
<comment type="caution">
    <text evidence="1">The sequence shown here is derived from an EMBL/GenBank/DDBJ whole genome shotgun (WGS) entry which is preliminary data.</text>
</comment>
<protein>
    <submittedName>
        <fullName evidence="1">Uncharacterized protein</fullName>
    </submittedName>
</protein>
<dbReference type="AlphaFoldDB" id="A0A6L6J4Z9"/>
<name>A0A6L6J4Z9_9RHOB</name>
<proteinExistence type="predicted"/>